<keyword evidence="3" id="KW-0675">Receptor</keyword>
<reference evidence="3" key="1">
    <citation type="submission" date="2013-08" db="EMBL/GenBank/DDBJ databases">
        <authorList>
            <person name="Mendez C."/>
            <person name="Richter M."/>
            <person name="Ferrer M."/>
            <person name="Sanchez J."/>
        </authorList>
    </citation>
    <scope>NUCLEOTIDE SEQUENCE</scope>
</reference>
<comment type="caution">
    <text evidence="3">The sequence shown here is derived from an EMBL/GenBank/DDBJ whole genome shotgun (WGS) entry which is preliminary data.</text>
</comment>
<feature type="non-terminal residue" evidence="3">
    <location>
        <position position="1"/>
    </location>
</feature>
<dbReference type="EMBL" id="AUZY01012830">
    <property type="protein sequence ID" value="EQD27590.1"/>
    <property type="molecule type" value="Genomic_DNA"/>
</dbReference>
<reference evidence="3" key="2">
    <citation type="journal article" date="2014" name="ISME J.">
        <title>Microbial stratification in low pH oxic and suboxic macroscopic growths along an acid mine drainage.</title>
        <authorList>
            <person name="Mendez-Garcia C."/>
            <person name="Mesa V."/>
            <person name="Sprenger R.R."/>
            <person name="Richter M."/>
            <person name="Diez M.S."/>
            <person name="Solano J."/>
            <person name="Bargiela R."/>
            <person name="Golyshina O.V."/>
            <person name="Manteca A."/>
            <person name="Ramos J.L."/>
            <person name="Gallego J.R."/>
            <person name="Llorente I."/>
            <person name="Martins Dos Santos V.A."/>
            <person name="Jensen O.N."/>
            <person name="Pelaez A.I."/>
            <person name="Sanchez J."/>
            <person name="Ferrer M."/>
        </authorList>
    </citation>
    <scope>NUCLEOTIDE SEQUENCE</scope>
</reference>
<sequence>QRAGVRTVYAKVFPAEVTDYTPIADQVAASKAQVVLLGSVDVPTVSAFMHAFIQQHYNPMAMIATAGPDQGAAFVQAVGAKNTNGIMVPNGWFPGYRNTSSLAMVRAYIKRYGGTPSDVNADVAEAYSVGQVVAQAVTHLKSLSNAAIIRYL</sequence>
<evidence type="ECO:0000256" key="1">
    <source>
        <dbReference type="ARBA" id="ARBA00022729"/>
    </source>
</evidence>
<evidence type="ECO:0000259" key="2">
    <source>
        <dbReference type="Pfam" id="PF13458"/>
    </source>
</evidence>
<dbReference type="Gene3D" id="3.40.50.2300">
    <property type="match status" value="2"/>
</dbReference>
<keyword evidence="1" id="KW-0732">Signal</keyword>
<dbReference type="AlphaFoldDB" id="T0ZCT6"/>
<name>T0ZCT6_9ZZZZ</name>
<evidence type="ECO:0000313" key="3">
    <source>
        <dbReference type="EMBL" id="EQD27590.1"/>
    </source>
</evidence>
<proteinExistence type="predicted"/>
<accession>T0ZCT6</accession>
<dbReference type="InterPro" id="IPR028081">
    <property type="entry name" value="Leu-bd"/>
</dbReference>
<organism evidence="3">
    <name type="scientific">mine drainage metagenome</name>
    <dbReference type="NCBI Taxonomy" id="410659"/>
    <lineage>
        <taxon>unclassified sequences</taxon>
        <taxon>metagenomes</taxon>
        <taxon>ecological metagenomes</taxon>
    </lineage>
</organism>
<feature type="non-terminal residue" evidence="3">
    <location>
        <position position="152"/>
    </location>
</feature>
<dbReference type="Pfam" id="PF13458">
    <property type="entry name" value="Peripla_BP_6"/>
    <property type="match status" value="1"/>
</dbReference>
<protein>
    <submittedName>
        <fullName evidence="3">Extracellular ligand-binding receptor</fullName>
    </submittedName>
</protein>
<gene>
    <name evidence="3" type="ORF">B1B_19097</name>
</gene>
<dbReference type="SUPFAM" id="SSF53822">
    <property type="entry name" value="Periplasmic binding protein-like I"/>
    <property type="match status" value="1"/>
</dbReference>
<feature type="domain" description="Leucine-binding protein" evidence="2">
    <location>
        <begin position="2"/>
        <end position="150"/>
    </location>
</feature>
<dbReference type="InterPro" id="IPR028082">
    <property type="entry name" value="Peripla_BP_I"/>
</dbReference>